<dbReference type="EMBL" id="JAVDQA010000005">
    <property type="protein sequence ID" value="MDR6301202.1"/>
    <property type="molecule type" value="Genomic_DNA"/>
</dbReference>
<dbReference type="Gene3D" id="3.40.50.12580">
    <property type="match status" value="1"/>
</dbReference>
<dbReference type="Proteomes" id="UP001257659">
    <property type="component" value="Unassembled WGS sequence"/>
</dbReference>
<dbReference type="RefSeq" id="WP_309728337.1">
    <property type="nucleotide sequence ID" value="NZ_JAVDQA010000005.1"/>
</dbReference>
<gene>
    <name evidence="1" type="ORF">GGR31_001853</name>
</gene>
<protein>
    <submittedName>
        <fullName evidence="1">Capsular polysaccharide export protein</fullName>
    </submittedName>
</protein>
<dbReference type="InterPro" id="IPR007833">
    <property type="entry name" value="Capsule_polysaccharide_synth"/>
</dbReference>
<sequence length="436" mass="51164">MDVLCLGYYDKFSRFFIGIKNELEKNNPDLHFHIASIYLSGFLYSYFRGISSSALSFKAWYLTFLHRKKYQKIISSGKYYKEFDLNKLVKLYATNNRKNYLLLSLAYIDILEKKLEKVDLLLLIGDLRLPVEIAKILAQRNNIPTYYIEQGPYHTTFFDKKGVNANASIRGFKIYNKEDLKEKEKFVASFMNRDKNEKYARSPFYRGIDYVVEFLFKHTFILPPDLKIDNPVLNFHSKKLRSKCIHSTDKKIEKYVFLLICQVPFDVNMTHHSPFYKNHFQLLKDVHINLPENCSLVVREHPVYKKKYGKEFYEYILENKNISLDIHTNFQEALQTSEVIIVNNSTVGIEAIAQGKTVITLANSYYDSSNICLKLEKKENLKLLLQESLSYKINNQNITNFLYEFFKNCLIKGFITNKNLQAAKKIAIKLTHGFTT</sequence>
<keyword evidence="2" id="KW-1185">Reference proteome</keyword>
<comment type="caution">
    <text evidence="1">The sequence shown here is derived from an EMBL/GenBank/DDBJ whole genome shotgun (WGS) entry which is preliminary data.</text>
</comment>
<dbReference type="InterPro" id="IPR043148">
    <property type="entry name" value="TagF_C"/>
</dbReference>
<evidence type="ECO:0000313" key="2">
    <source>
        <dbReference type="Proteomes" id="UP001257659"/>
    </source>
</evidence>
<organism evidence="1 2">
    <name type="scientific">Mesonia maritima</name>
    <dbReference type="NCBI Taxonomy" id="1793873"/>
    <lineage>
        <taxon>Bacteria</taxon>
        <taxon>Pseudomonadati</taxon>
        <taxon>Bacteroidota</taxon>
        <taxon>Flavobacteriia</taxon>
        <taxon>Flavobacteriales</taxon>
        <taxon>Flavobacteriaceae</taxon>
        <taxon>Mesonia</taxon>
    </lineage>
</organism>
<name>A0ABU1K9M5_9FLAO</name>
<proteinExistence type="predicted"/>
<dbReference type="Pfam" id="PF05159">
    <property type="entry name" value="Capsule_synth"/>
    <property type="match status" value="1"/>
</dbReference>
<reference evidence="1 2" key="1">
    <citation type="submission" date="2023-07" db="EMBL/GenBank/DDBJ databases">
        <title>Genomic Encyclopedia of Type Strains, Phase IV (KMG-IV): sequencing the most valuable type-strain genomes for metagenomic binning, comparative biology and taxonomic classification.</title>
        <authorList>
            <person name="Goeker M."/>
        </authorList>
    </citation>
    <scope>NUCLEOTIDE SEQUENCE [LARGE SCALE GENOMIC DNA]</scope>
    <source>
        <strain evidence="1 2">DSM 102814</strain>
    </source>
</reference>
<accession>A0ABU1K9M5</accession>
<evidence type="ECO:0000313" key="1">
    <source>
        <dbReference type="EMBL" id="MDR6301202.1"/>
    </source>
</evidence>